<gene>
    <name evidence="1" type="ORF">TMSB3V08_LOCUS7547</name>
</gene>
<reference evidence="1" key="1">
    <citation type="submission" date="2020-11" db="EMBL/GenBank/DDBJ databases">
        <authorList>
            <person name="Tran Van P."/>
        </authorList>
    </citation>
    <scope>NUCLEOTIDE SEQUENCE</scope>
</reference>
<proteinExistence type="predicted"/>
<dbReference type="AlphaFoldDB" id="A0A7R9EB49"/>
<evidence type="ECO:0000313" key="1">
    <source>
        <dbReference type="EMBL" id="CAD7430798.1"/>
    </source>
</evidence>
<name>A0A7R9EB49_9NEOP</name>
<accession>A0A7R9EB49</accession>
<protein>
    <submittedName>
        <fullName evidence="1">Uncharacterized protein</fullName>
    </submittedName>
</protein>
<organism evidence="1">
    <name type="scientific">Timema monikensis</name>
    <dbReference type="NCBI Taxonomy" id="170555"/>
    <lineage>
        <taxon>Eukaryota</taxon>
        <taxon>Metazoa</taxon>
        <taxon>Ecdysozoa</taxon>
        <taxon>Arthropoda</taxon>
        <taxon>Hexapoda</taxon>
        <taxon>Insecta</taxon>
        <taxon>Pterygota</taxon>
        <taxon>Neoptera</taxon>
        <taxon>Polyneoptera</taxon>
        <taxon>Phasmatodea</taxon>
        <taxon>Timematodea</taxon>
        <taxon>Timematoidea</taxon>
        <taxon>Timematidae</taxon>
        <taxon>Timema</taxon>
    </lineage>
</organism>
<sequence length="289" mass="32044">MLVNYATEAVHSTEIRTSISPSSAVDLNTTSALTNYATEAEVINLPAFAWKESEKPDKPPSIDPIGFITPISPSLADQSNTSNAVERKTGTLMSTWEEEVNPHLRRGRAENHPQFTRPRFEPLISPSSAVELNTTSALANYATKAGNVLEMKKSWKGYIGYGMAPNGVGLRKWQKSGKHCPIENKTDILSLSATSMKEWRQVGGAPCAVAWKCHMEQERRTLKTDGRHLRLVGDLTPIGRAIEDVEESKQDREVEGVNKNQWEDWYKTTRANLTSATRSASGTHEGKTY</sequence>
<dbReference type="EMBL" id="OB794651">
    <property type="protein sequence ID" value="CAD7430798.1"/>
    <property type="molecule type" value="Genomic_DNA"/>
</dbReference>